<name>A0A5B8QX47_9GAMM</name>
<dbReference type="Gene3D" id="3.20.20.450">
    <property type="entry name" value="EAL domain"/>
    <property type="match status" value="1"/>
</dbReference>
<evidence type="ECO:0000259" key="3">
    <source>
        <dbReference type="PROSITE" id="PS50883"/>
    </source>
</evidence>
<dbReference type="InterPro" id="IPR000160">
    <property type="entry name" value="GGDEF_dom"/>
</dbReference>
<dbReference type="EMBL" id="CP031775">
    <property type="protein sequence ID" value="QDZ91223.1"/>
    <property type="molecule type" value="Genomic_DNA"/>
</dbReference>
<proteinExistence type="predicted"/>
<dbReference type="InterPro" id="IPR043128">
    <property type="entry name" value="Rev_trsase/Diguanyl_cyclase"/>
</dbReference>
<dbReference type="PANTHER" id="PTHR33121:SF79">
    <property type="entry name" value="CYCLIC DI-GMP PHOSPHODIESTERASE PDED-RELATED"/>
    <property type="match status" value="1"/>
</dbReference>
<evidence type="ECO:0000256" key="1">
    <source>
        <dbReference type="PROSITE-ProRule" id="PRU00169"/>
    </source>
</evidence>
<dbReference type="SMART" id="SM00052">
    <property type="entry name" value="EAL"/>
    <property type="match status" value="1"/>
</dbReference>
<dbReference type="GO" id="GO:0000160">
    <property type="term" value="P:phosphorelay signal transduction system"/>
    <property type="evidence" value="ECO:0007669"/>
    <property type="project" value="InterPro"/>
</dbReference>
<dbReference type="Pfam" id="PF00563">
    <property type="entry name" value="EAL"/>
    <property type="match status" value="1"/>
</dbReference>
<dbReference type="PROSITE" id="PS50883">
    <property type="entry name" value="EAL"/>
    <property type="match status" value="1"/>
</dbReference>
<dbReference type="InterPro" id="IPR029787">
    <property type="entry name" value="Nucleotide_cyclase"/>
</dbReference>
<sequence length="658" mass="73406">MDKSLLLVDDDVGIIKALSRLLTRSGYTVKTAQSGEEALNALLSFDCKVVLTDFRMPYMDGGQLLSKIKRLYPDIVALVLSGYSDFESVKSLLNAGSAYRFLQKPWEDDELLDEVENAFTHYAKCLFQRQSQKMLLASSDALVEISYPSLISQANIAARKLLGETFVEGRLLDDFWVESDRSRLHGQALSIGQSMSMRLLNHTELEVTCRLAGPSGVVLSFHPVTDGELLNAVFELPSLINYQQLVSLIGQYLNASRPMVLVVIKIRSFELWSRMIGYSEAQRTIERIALQLRNTMGESGQLALLANEQFVLCLPDVASEMNALQKAAAIIDPVTGQADVMLSQLDYAVSYCLIPDDGDDPRTVLNNLLLGNMMIAEDAVRMFMRYDKQAVERKKHQISLNQALFHAVEQGQLFLNFQAKFDVAEYALSGCEALIRWSHPDFGMVSPTLFIPLAEQHGQMVDIGYWVLKTAFITAAKWHSQGVQFGKMAINISGRQLMEPDFIHWIKHHIQLTGVVPTLLEFELTETFLLNNLDDCAITLNAIAELGISIAIDDFGTGYSSLSYLSKLPINVLKIDRSLILDIESNLNTESLVANVVRLAHDLNMKVVVEGIETLDQLNIVKYLGCDVIQGYCISKPQSEEDYLALLTSFESLSSTMP</sequence>
<dbReference type="KEGG" id="sdeo:D0436_12520"/>
<keyword evidence="1" id="KW-0597">Phosphoprotein</keyword>
<dbReference type="AlphaFoldDB" id="A0A5B8QX47"/>
<dbReference type="InterPro" id="IPR035919">
    <property type="entry name" value="EAL_sf"/>
</dbReference>
<dbReference type="InterPro" id="IPR001633">
    <property type="entry name" value="EAL_dom"/>
</dbReference>
<dbReference type="RefSeq" id="WP_208658993.1">
    <property type="nucleotide sequence ID" value="NZ_CP031775.2"/>
</dbReference>
<evidence type="ECO:0000313" key="5">
    <source>
        <dbReference type="Proteomes" id="UP000321124"/>
    </source>
</evidence>
<reference evidence="4 5" key="1">
    <citation type="journal article" date="2019" name="Ecotoxicol. Environ. Saf.">
        <title>Microbial characterization of heavy metal resistant bacterial strains isolated from an electroplating wastewater treatment plant.</title>
        <authorList>
            <person name="Cai X."/>
            <person name="Zheng X."/>
            <person name="Zhang D."/>
            <person name="Iqbal W."/>
            <person name="Liu C."/>
            <person name="Yang B."/>
            <person name="Zhao X."/>
            <person name="Lu X."/>
            <person name="Mao Y."/>
        </authorList>
    </citation>
    <scope>NUCLEOTIDE SEQUENCE [LARGE SCALE GENOMIC DNA]</scope>
    <source>
        <strain evidence="4 5">Ni1-3</strain>
    </source>
</reference>
<evidence type="ECO:0000313" key="4">
    <source>
        <dbReference type="EMBL" id="QDZ91223.1"/>
    </source>
</evidence>
<gene>
    <name evidence="4" type="ORF">D0436_12520</name>
</gene>
<dbReference type="CDD" id="cd01948">
    <property type="entry name" value="EAL"/>
    <property type="match status" value="1"/>
</dbReference>
<dbReference type="InterPro" id="IPR050706">
    <property type="entry name" value="Cyclic-di-GMP_PDE-like"/>
</dbReference>
<protein>
    <submittedName>
        <fullName evidence="4">EAL domain-containing protein</fullName>
    </submittedName>
</protein>
<dbReference type="SUPFAM" id="SSF52172">
    <property type="entry name" value="CheY-like"/>
    <property type="match status" value="1"/>
</dbReference>
<dbReference type="InterPro" id="IPR001789">
    <property type="entry name" value="Sig_transdc_resp-reg_receiver"/>
</dbReference>
<organism evidence="4 5">
    <name type="scientific">Shewanella decolorationis</name>
    <dbReference type="NCBI Taxonomy" id="256839"/>
    <lineage>
        <taxon>Bacteria</taxon>
        <taxon>Pseudomonadati</taxon>
        <taxon>Pseudomonadota</taxon>
        <taxon>Gammaproteobacteria</taxon>
        <taxon>Alteromonadales</taxon>
        <taxon>Shewanellaceae</taxon>
        <taxon>Shewanella</taxon>
    </lineage>
</organism>
<dbReference type="PROSITE" id="PS50110">
    <property type="entry name" value="RESPONSE_REGULATORY"/>
    <property type="match status" value="1"/>
</dbReference>
<evidence type="ECO:0000259" key="2">
    <source>
        <dbReference type="PROSITE" id="PS50110"/>
    </source>
</evidence>
<dbReference type="GO" id="GO:0071111">
    <property type="term" value="F:cyclic-guanylate-specific phosphodiesterase activity"/>
    <property type="evidence" value="ECO:0007669"/>
    <property type="project" value="InterPro"/>
</dbReference>
<dbReference type="Proteomes" id="UP000321124">
    <property type="component" value="Chromosome"/>
</dbReference>
<dbReference type="SUPFAM" id="SSF55073">
    <property type="entry name" value="Nucleotide cyclase"/>
    <property type="match status" value="1"/>
</dbReference>
<dbReference type="Gene3D" id="3.40.50.2300">
    <property type="match status" value="1"/>
</dbReference>
<dbReference type="Pfam" id="PF00990">
    <property type="entry name" value="GGDEF"/>
    <property type="match status" value="1"/>
</dbReference>
<dbReference type="Gene3D" id="3.30.70.270">
    <property type="match status" value="1"/>
</dbReference>
<accession>A0A5B8QX47</accession>
<feature type="modified residue" description="4-aspartylphosphate" evidence="1">
    <location>
        <position position="53"/>
    </location>
</feature>
<dbReference type="SUPFAM" id="SSF141868">
    <property type="entry name" value="EAL domain-like"/>
    <property type="match status" value="1"/>
</dbReference>
<feature type="domain" description="Response regulatory" evidence="2">
    <location>
        <begin position="4"/>
        <end position="119"/>
    </location>
</feature>
<dbReference type="SMART" id="SM00448">
    <property type="entry name" value="REC"/>
    <property type="match status" value="1"/>
</dbReference>
<dbReference type="InterPro" id="IPR011006">
    <property type="entry name" value="CheY-like_superfamily"/>
</dbReference>
<dbReference type="Pfam" id="PF00072">
    <property type="entry name" value="Response_reg"/>
    <property type="match status" value="1"/>
</dbReference>
<feature type="domain" description="EAL" evidence="3">
    <location>
        <begin position="397"/>
        <end position="651"/>
    </location>
</feature>
<dbReference type="PANTHER" id="PTHR33121">
    <property type="entry name" value="CYCLIC DI-GMP PHOSPHODIESTERASE PDEF"/>
    <property type="match status" value="1"/>
</dbReference>
<dbReference type="CDD" id="cd17569">
    <property type="entry name" value="REC_HupR-like"/>
    <property type="match status" value="1"/>
</dbReference>